<evidence type="ECO:0000256" key="1">
    <source>
        <dbReference type="ARBA" id="ARBA00000077"/>
    </source>
</evidence>
<dbReference type="EC" id="3.1.26.4" evidence="6 14"/>
<accession>A0A538TAT0</accession>
<evidence type="ECO:0000256" key="11">
    <source>
        <dbReference type="ARBA" id="ARBA00022759"/>
    </source>
</evidence>
<comment type="caution">
    <text evidence="18">The sequence shown here is derived from an EMBL/GenBank/DDBJ whole genome shotgun (WGS) entry which is preliminary data.</text>
</comment>
<dbReference type="InterPro" id="IPR022898">
    <property type="entry name" value="RNase_HII"/>
</dbReference>
<dbReference type="Pfam" id="PF01351">
    <property type="entry name" value="RNase_HII"/>
    <property type="match status" value="1"/>
</dbReference>
<evidence type="ECO:0000256" key="16">
    <source>
        <dbReference type="RuleBase" id="RU003515"/>
    </source>
</evidence>
<feature type="binding site" evidence="14 15">
    <location>
        <position position="25"/>
    </location>
    <ligand>
        <name>a divalent metal cation</name>
        <dbReference type="ChEBI" id="CHEBI:60240"/>
    </ligand>
</feature>
<organism evidence="18 19">
    <name type="scientific">Eiseniibacteriota bacterium</name>
    <dbReference type="NCBI Taxonomy" id="2212470"/>
    <lineage>
        <taxon>Bacteria</taxon>
        <taxon>Candidatus Eiseniibacteriota</taxon>
    </lineage>
</organism>
<evidence type="ECO:0000256" key="2">
    <source>
        <dbReference type="ARBA" id="ARBA00001946"/>
    </source>
</evidence>
<evidence type="ECO:0000256" key="4">
    <source>
        <dbReference type="ARBA" id="ARBA00004496"/>
    </source>
</evidence>
<comment type="catalytic activity">
    <reaction evidence="1 14 15 16">
        <text>Endonucleolytic cleavage to 5'-phosphomonoester.</text>
        <dbReference type="EC" id="3.1.26.4"/>
    </reaction>
</comment>
<keyword evidence="8 14" id="KW-0963">Cytoplasm</keyword>
<dbReference type="GO" id="GO:0006298">
    <property type="term" value="P:mismatch repair"/>
    <property type="evidence" value="ECO:0007669"/>
    <property type="project" value="TreeGrafter"/>
</dbReference>
<dbReference type="NCBIfam" id="NF000595">
    <property type="entry name" value="PRK00015.1-3"/>
    <property type="match status" value="1"/>
</dbReference>
<dbReference type="GO" id="GO:0005737">
    <property type="term" value="C:cytoplasm"/>
    <property type="evidence" value="ECO:0007669"/>
    <property type="project" value="UniProtKB-SubCell"/>
</dbReference>
<evidence type="ECO:0000256" key="12">
    <source>
        <dbReference type="ARBA" id="ARBA00022801"/>
    </source>
</evidence>
<keyword evidence="12 14" id="KW-0378">Hydrolase</keyword>
<evidence type="ECO:0000256" key="10">
    <source>
        <dbReference type="ARBA" id="ARBA00022723"/>
    </source>
</evidence>
<evidence type="ECO:0000256" key="6">
    <source>
        <dbReference type="ARBA" id="ARBA00012180"/>
    </source>
</evidence>
<keyword evidence="9 14" id="KW-0540">Nuclease</keyword>
<dbReference type="Proteomes" id="UP000316852">
    <property type="component" value="Unassembled WGS sequence"/>
</dbReference>
<evidence type="ECO:0000256" key="14">
    <source>
        <dbReference type="HAMAP-Rule" id="MF_00052"/>
    </source>
</evidence>
<keyword evidence="13 14" id="KW-0464">Manganese</keyword>
<dbReference type="GO" id="GO:0032299">
    <property type="term" value="C:ribonuclease H2 complex"/>
    <property type="evidence" value="ECO:0007669"/>
    <property type="project" value="TreeGrafter"/>
</dbReference>
<evidence type="ECO:0000256" key="9">
    <source>
        <dbReference type="ARBA" id="ARBA00022722"/>
    </source>
</evidence>
<evidence type="ECO:0000313" key="19">
    <source>
        <dbReference type="Proteomes" id="UP000316852"/>
    </source>
</evidence>
<dbReference type="GO" id="GO:0003723">
    <property type="term" value="F:RNA binding"/>
    <property type="evidence" value="ECO:0007669"/>
    <property type="project" value="UniProtKB-UniRule"/>
</dbReference>
<dbReference type="EMBL" id="VBOW01000013">
    <property type="protein sequence ID" value="TMQ60687.1"/>
    <property type="molecule type" value="Genomic_DNA"/>
</dbReference>
<evidence type="ECO:0000259" key="17">
    <source>
        <dbReference type="PROSITE" id="PS51975"/>
    </source>
</evidence>
<comment type="cofactor">
    <cofactor evidence="2">
        <name>Mg(2+)</name>
        <dbReference type="ChEBI" id="CHEBI:18420"/>
    </cofactor>
</comment>
<dbReference type="InterPro" id="IPR001352">
    <property type="entry name" value="RNase_HII/HIII"/>
</dbReference>
<feature type="binding site" evidence="14 15">
    <location>
        <position position="26"/>
    </location>
    <ligand>
        <name>a divalent metal cation</name>
        <dbReference type="ChEBI" id="CHEBI:60240"/>
    </ligand>
</feature>
<dbReference type="InterPro" id="IPR024567">
    <property type="entry name" value="RNase_HII/HIII_dom"/>
</dbReference>
<dbReference type="PANTHER" id="PTHR10954:SF18">
    <property type="entry name" value="RIBONUCLEASE HII"/>
    <property type="match status" value="1"/>
</dbReference>
<reference evidence="18 19" key="1">
    <citation type="journal article" date="2019" name="Nat. Microbiol.">
        <title>Mediterranean grassland soil C-N compound turnover is dependent on rainfall and depth, and is mediated by genomically divergent microorganisms.</title>
        <authorList>
            <person name="Diamond S."/>
            <person name="Andeer P.F."/>
            <person name="Li Z."/>
            <person name="Crits-Christoph A."/>
            <person name="Burstein D."/>
            <person name="Anantharaman K."/>
            <person name="Lane K.R."/>
            <person name="Thomas B.C."/>
            <person name="Pan C."/>
            <person name="Northen T.R."/>
            <person name="Banfield J.F."/>
        </authorList>
    </citation>
    <scope>NUCLEOTIDE SEQUENCE [LARGE SCALE GENOMIC DNA]</scope>
    <source>
        <strain evidence="18">WS_6</strain>
    </source>
</reference>
<dbReference type="Gene3D" id="3.30.420.10">
    <property type="entry name" value="Ribonuclease H-like superfamily/Ribonuclease H"/>
    <property type="match status" value="1"/>
</dbReference>
<keyword evidence="10 14" id="KW-0479">Metal-binding</keyword>
<dbReference type="PANTHER" id="PTHR10954">
    <property type="entry name" value="RIBONUCLEASE H2 SUBUNIT A"/>
    <property type="match status" value="1"/>
</dbReference>
<name>A0A538TAT0_UNCEI</name>
<proteinExistence type="inferred from homology"/>
<dbReference type="GO" id="GO:0043137">
    <property type="term" value="P:DNA replication, removal of RNA primer"/>
    <property type="evidence" value="ECO:0007669"/>
    <property type="project" value="TreeGrafter"/>
</dbReference>
<comment type="function">
    <text evidence="3 14 16">Endonuclease that specifically degrades the RNA of RNA-DNA hybrids.</text>
</comment>
<dbReference type="InterPro" id="IPR012337">
    <property type="entry name" value="RNaseH-like_sf"/>
</dbReference>
<dbReference type="HAMAP" id="MF_00052_B">
    <property type="entry name" value="RNase_HII_B"/>
    <property type="match status" value="1"/>
</dbReference>
<dbReference type="GO" id="GO:0004523">
    <property type="term" value="F:RNA-DNA hybrid ribonuclease activity"/>
    <property type="evidence" value="ECO:0007669"/>
    <property type="project" value="UniProtKB-UniRule"/>
</dbReference>
<evidence type="ECO:0000256" key="8">
    <source>
        <dbReference type="ARBA" id="ARBA00022490"/>
    </source>
</evidence>
<comment type="subcellular location">
    <subcellularLocation>
        <location evidence="4 14">Cytoplasm</location>
    </subcellularLocation>
</comment>
<dbReference type="PROSITE" id="PS51975">
    <property type="entry name" value="RNASE_H_2"/>
    <property type="match status" value="1"/>
</dbReference>
<dbReference type="SUPFAM" id="SSF53098">
    <property type="entry name" value="Ribonuclease H-like"/>
    <property type="match status" value="1"/>
</dbReference>
<feature type="binding site" evidence="14 15">
    <location>
        <position position="117"/>
    </location>
    <ligand>
        <name>a divalent metal cation</name>
        <dbReference type="ChEBI" id="CHEBI:60240"/>
    </ligand>
</feature>
<evidence type="ECO:0000256" key="5">
    <source>
        <dbReference type="ARBA" id="ARBA00007383"/>
    </source>
</evidence>
<evidence type="ECO:0000256" key="15">
    <source>
        <dbReference type="PROSITE-ProRule" id="PRU01319"/>
    </source>
</evidence>
<comment type="similarity">
    <text evidence="5 14 16">Belongs to the RNase HII family.</text>
</comment>
<dbReference type="GO" id="GO:0030145">
    <property type="term" value="F:manganese ion binding"/>
    <property type="evidence" value="ECO:0007669"/>
    <property type="project" value="UniProtKB-UniRule"/>
</dbReference>
<evidence type="ECO:0000256" key="7">
    <source>
        <dbReference type="ARBA" id="ARBA00019179"/>
    </source>
</evidence>
<dbReference type="CDD" id="cd07182">
    <property type="entry name" value="RNase_HII_bacteria_HII_like"/>
    <property type="match status" value="1"/>
</dbReference>
<dbReference type="AlphaFoldDB" id="A0A538TAT0"/>
<dbReference type="InterPro" id="IPR036397">
    <property type="entry name" value="RNaseH_sf"/>
</dbReference>
<sequence length="212" mass="22678">MARRGLARFDDGFRGRWGDLLGGVDEAGRGPLAGPVVAACVVLRPGTKLPGVRDSKAMTAPEREEALERIRVQAVAMGVGVGSVMEVDAFNIRMASLLAMRRAIEALGMTPQGFLVDGLDALVCDAPCEAVVDGDAKSLAVAAASVLAKVTRDAMMDEQAVSYPLYGFEHNKGYATPEHCEALRVHGPCGIHRKSFRPVRELLFVQEVLEGF</sequence>
<comment type="cofactor">
    <cofactor evidence="14 15">
        <name>Mn(2+)</name>
        <dbReference type="ChEBI" id="CHEBI:29035"/>
    </cofactor>
    <cofactor evidence="14 15">
        <name>Mg(2+)</name>
        <dbReference type="ChEBI" id="CHEBI:18420"/>
    </cofactor>
    <text evidence="14 15">Manganese or magnesium. Binds 1 divalent metal ion per monomer in the absence of substrate. May bind a second metal ion after substrate binding.</text>
</comment>
<gene>
    <name evidence="14" type="primary">rnhB</name>
    <name evidence="18" type="ORF">E6K76_01440</name>
</gene>
<evidence type="ECO:0000256" key="13">
    <source>
        <dbReference type="ARBA" id="ARBA00023211"/>
    </source>
</evidence>
<protein>
    <recommendedName>
        <fullName evidence="7 14">Ribonuclease HII</fullName>
        <shortName evidence="14">RNase HII</shortName>
        <ecNumber evidence="6 14">3.1.26.4</ecNumber>
    </recommendedName>
</protein>
<evidence type="ECO:0000256" key="3">
    <source>
        <dbReference type="ARBA" id="ARBA00004065"/>
    </source>
</evidence>
<keyword evidence="11 14" id="KW-0255">Endonuclease</keyword>
<feature type="domain" description="RNase H type-2" evidence="17">
    <location>
        <begin position="19"/>
        <end position="208"/>
    </location>
</feature>
<evidence type="ECO:0000313" key="18">
    <source>
        <dbReference type="EMBL" id="TMQ60687.1"/>
    </source>
</evidence>